<evidence type="ECO:0000256" key="2">
    <source>
        <dbReference type="SAM" id="Phobius"/>
    </source>
</evidence>
<sequence length="200" mass="22106">MVLAGSGVAWQAALEGLWGARGMEWQAKLIFGTAAIAIGGGDLTFSPDGYEAVSPGVVLFLGVLLLVTGWGDRQTERQRWREDWQRAQEDPKPRGGEEAKPKAPKPRDLGYAPRLSERLFDRVSALRRLDIRLADARIPADERPSLIKARADLEGLFKSDLVQVSELEAASYRSFWGHLLRQRRHAAPEADSGSKTSTSR</sequence>
<reference evidence="4" key="1">
    <citation type="submission" date="2023-07" db="EMBL/GenBank/DDBJ databases">
        <title>Defluviimonas sediminis sp. nov., isolated from mangrove sediment.</title>
        <authorList>
            <person name="Liu L."/>
            <person name="Li J."/>
            <person name="Huang Y."/>
            <person name="Pan J."/>
            <person name="Li M."/>
        </authorList>
    </citation>
    <scope>NUCLEOTIDE SEQUENCE [LARGE SCALE GENOMIC DNA]</scope>
    <source>
        <strain evidence="4">FT324</strain>
    </source>
</reference>
<evidence type="ECO:0000256" key="1">
    <source>
        <dbReference type="SAM" id="MobiDB-lite"/>
    </source>
</evidence>
<feature type="region of interest" description="Disordered" evidence="1">
    <location>
        <begin position="78"/>
        <end position="110"/>
    </location>
</feature>
<dbReference type="EMBL" id="JAOCQF010000003">
    <property type="protein sequence ID" value="MCT8330905.1"/>
    <property type="molecule type" value="Genomic_DNA"/>
</dbReference>
<keyword evidence="2" id="KW-0472">Membrane</keyword>
<evidence type="ECO:0000313" key="3">
    <source>
        <dbReference type="EMBL" id="MCT8330905.1"/>
    </source>
</evidence>
<protein>
    <submittedName>
        <fullName evidence="3">Uncharacterized protein</fullName>
    </submittedName>
</protein>
<proteinExistence type="predicted"/>
<keyword evidence="2" id="KW-1133">Transmembrane helix</keyword>
<accession>A0ABT2NTS2</accession>
<organism evidence="3 4">
    <name type="scientific">Albidovulum sediminis</name>
    <dbReference type="NCBI Taxonomy" id="3066345"/>
    <lineage>
        <taxon>Bacteria</taxon>
        <taxon>Pseudomonadati</taxon>
        <taxon>Pseudomonadota</taxon>
        <taxon>Alphaproteobacteria</taxon>
        <taxon>Rhodobacterales</taxon>
        <taxon>Paracoccaceae</taxon>
        <taxon>Albidovulum</taxon>
    </lineage>
</organism>
<evidence type="ECO:0000313" key="4">
    <source>
        <dbReference type="Proteomes" id="UP001205601"/>
    </source>
</evidence>
<name>A0ABT2NTS2_9RHOB</name>
<keyword evidence="2" id="KW-0812">Transmembrane</keyword>
<dbReference type="Proteomes" id="UP001205601">
    <property type="component" value="Unassembled WGS sequence"/>
</dbReference>
<feature type="transmembrane region" description="Helical" evidence="2">
    <location>
        <begin position="52"/>
        <end position="71"/>
    </location>
</feature>
<feature type="compositionally biased region" description="Basic and acidic residues" evidence="1">
    <location>
        <begin position="78"/>
        <end position="108"/>
    </location>
</feature>
<gene>
    <name evidence="3" type="ORF">N5I32_15410</name>
</gene>
<comment type="caution">
    <text evidence="3">The sequence shown here is derived from an EMBL/GenBank/DDBJ whole genome shotgun (WGS) entry which is preliminary data.</text>
</comment>
<keyword evidence="4" id="KW-1185">Reference proteome</keyword>